<protein>
    <submittedName>
        <fullName evidence="2">Tyrosine-protein phosphatase</fullName>
    </submittedName>
</protein>
<organism evidence="2 3">
    <name type="scientific">Levilactobacillus suantsaii</name>
    <dbReference type="NCBI Taxonomy" id="2292255"/>
    <lineage>
        <taxon>Bacteria</taxon>
        <taxon>Bacillati</taxon>
        <taxon>Bacillota</taxon>
        <taxon>Bacilli</taxon>
        <taxon>Lactobacillales</taxon>
        <taxon>Lactobacillaceae</taxon>
        <taxon>Levilactobacillus</taxon>
    </lineage>
</organism>
<dbReference type="GO" id="GO:0004721">
    <property type="term" value="F:phosphoprotein phosphatase activity"/>
    <property type="evidence" value="ECO:0007669"/>
    <property type="project" value="InterPro"/>
</dbReference>
<name>A0A4Q0VJZ8_9LACO</name>
<sequence>MNKRVSTLVSALLLATTLGWQQPLMNVEAATHAKTSQTVKAKKAKKAKGAKIKTVKAKVAKSASKHIKLQGASNARDLGGYINKDGQKIKVHRLIRSNSLSHLTKADQKKLVKTYHVATDIDLRTIKEQKQSPDVKMKGVKLIKDPVYKSFGAFPDFSKKNAGVKMMEKSYRLAITSAQGRKAYKTLFHELLKNPKNKAVLWHCSAGKDRAGMGTVFVLSALNFDKKMIAKDYLKSNQYLVQTNKENLKHQEASWKAQGKTLTPTVVSNFKAQNGVRMAYLNAMYKAINHKYGSMKKFLHKGLGLSNAQLKQLQHNYLTSAKTK</sequence>
<keyword evidence="1" id="KW-0732">Signal</keyword>
<dbReference type="AlphaFoldDB" id="A0A4Q0VJZ8"/>
<evidence type="ECO:0000256" key="1">
    <source>
        <dbReference type="SAM" id="SignalP"/>
    </source>
</evidence>
<dbReference type="EMBL" id="QXIL01000013">
    <property type="protein sequence ID" value="RXI78297.1"/>
    <property type="molecule type" value="Genomic_DNA"/>
</dbReference>
<feature type="signal peptide" evidence="1">
    <location>
        <begin position="1"/>
        <end position="21"/>
    </location>
</feature>
<dbReference type="Proteomes" id="UP000290602">
    <property type="component" value="Unassembled WGS sequence"/>
</dbReference>
<reference evidence="2 3" key="1">
    <citation type="submission" date="2018-08" db="EMBL/GenBank/DDBJ databases">
        <title>Lactobacillus suantsai sp. nov., isolated from traditional fermented suan-tsai in Taiwan.</title>
        <authorList>
            <person name="Huang C.-H."/>
        </authorList>
    </citation>
    <scope>NUCLEOTIDE SEQUENCE [LARGE SCALE GENOMIC DNA]</scope>
    <source>
        <strain evidence="2 3">BCRC 12945</strain>
    </source>
</reference>
<keyword evidence="3" id="KW-1185">Reference proteome</keyword>
<feature type="chain" id="PRO_5039663130" evidence="1">
    <location>
        <begin position="22"/>
        <end position="324"/>
    </location>
</feature>
<dbReference type="Gene3D" id="3.90.190.10">
    <property type="entry name" value="Protein tyrosine phosphatase superfamily"/>
    <property type="match status" value="1"/>
</dbReference>
<dbReference type="InterPro" id="IPR029021">
    <property type="entry name" value="Prot-tyrosine_phosphatase-like"/>
</dbReference>
<proteinExistence type="predicted"/>
<evidence type="ECO:0000313" key="3">
    <source>
        <dbReference type="Proteomes" id="UP000290602"/>
    </source>
</evidence>
<gene>
    <name evidence="2" type="ORF">DXH47_07450</name>
</gene>
<comment type="caution">
    <text evidence="2">The sequence shown here is derived from an EMBL/GenBank/DDBJ whole genome shotgun (WGS) entry which is preliminary data.</text>
</comment>
<dbReference type="Pfam" id="PF13350">
    <property type="entry name" value="Y_phosphatase3"/>
    <property type="match status" value="1"/>
</dbReference>
<dbReference type="RefSeq" id="WP_129032726.1">
    <property type="nucleotide sequence ID" value="NZ_QXIL01000013.1"/>
</dbReference>
<accession>A0A4Q0VJZ8</accession>
<evidence type="ECO:0000313" key="2">
    <source>
        <dbReference type="EMBL" id="RXI78297.1"/>
    </source>
</evidence>
<dbReference type="OrthoDB" id="1188001at2"/>
<dbReference type="InterPro" id="IPR026893">
    <property type="entry name" value="Tyr/Ser_Pase_IphP-type"/>
</dbReference>
<dbReference type="SUPFAM" id="SSF52799">
    <property type="entry name" value="(Phosphotyrosine protein) phosphatases II"/>
    <property type="match status" value="1"/>
</dbReference>